<evidence type="ECO:0000256" key="3">
    <source>
        <dbReference type="ARBA" id="ARBA00022723"/>
    </source>
</evidence>
<keyword evidence="4" id="KW-0863">Zinc-finger</keyword>
<evidence type="ECO:0000256" key="7">
    <source>
        <dbReference type="SAM" id="MobiDB-lite"/>
    </source>
</evidence>
<dbReference type="GO" id="GO:0008270">
    <property type="term" value="F:zinc ion binding"/>
    <property type="evidence" value="ECO:0007669"/>
    <property type="project" value="UniProtKB-KW"/>
</dbReference>
<proteinExistence type="predicted"/>
<keyword evidence="3" id="KW-0479">Metal-binding</keyword>
<feature type="region of interest" description="Disordered" evidence="7">
    <location>
        <begin position="175"/>
        <end position="218"/>
    </location>
</feature>
<evidence type="ECO:0000313" key="9">
    <source>
        <dbReference type="EMBL" id="PUZ53495.1"/>
    </source>
</evidence>
<dbReference type="PANTHER" id="PTHR13278:SF0">
    <property type="entry name" value="ZINC FINGER PROTEIN 830"/>
    <property type="match status" value="1"/>
</dbReference>
<evidence type="ECO:0000256" key="6">
    <source>
        <dbReference type="ARBA" id="ARBA00023242"/>
    </source>
</evidence>
<dbReference type="GO" id="GO:0033314">
    <property type="term" value="P:mitotic DNA replication checkpoint signaling"/>
    <property type="evidence" value="ECO:0007669"/>
    <property type="project" value="TreeGrafter"/>
</dbReference>
<reference evidence="9 10" key="1">
    <citation type="submission" date="2018-04" db="EMBL/GenBank/DDBJ databases">
        <title>WGS assembly of Panicum hallii var. hallii HAL2.</title>
        <authorList>
            <person name="Lovell J."/>
            <person name="Jenkins J."/>
            <person name="Lowry D."/>
            <person name="Mamidi S."/>
            <person name="Sreedasyam A."/>
            <person name="Weng X."/>
            <person name="Barry K."/>
            <person name="Bonette J."/>
            <person name="Campitelli B."/>
            <person name="Daum C."/>
            <person name="Gordon S."/>
            <person name="Gould B."/>
            <person name="Lipzen A."/>
            <person name="MacQueen A."/>
            <person name="Palacio-Mejia J."/>
            <person name="Plott C."/>
            <person name="Shakirov E."/>
            <person name="Shu S."/>
            <person name="Yoshinaga Y."/>
            <person name="Zane M."/>
            <person name="Rokhsar D."/>
            <person name="Grimwood J."/>
            <person name="Schmutz J."/>
            <person name="Juenger T."/>
        </authorList>
    </citation>
    <scope>NUCLEOTIDE SEQUENCE [LARGE SCALE GENOMIC DNA]</scope>
    <source>
        <strain evidence="10">cv. HAL2</strain>
    </source>
</reference>
<dbReference type="AlphaFoldDB" id="A0A2T7DD73"/>
<dbReference type="GO" id="GO:0033260">
    <property type="term" value="P:nuclear DNA replication"/>
    <property type="evidence" value="ECO:0007669"/>
    <property type="project" value="TreeGrafter"/>
</dbReference>
<comment type="subcellular location">
    <subcellularLocation>
        <location evidence="1">Nucleus speckle</location>
    </subcellularLocation>
</comment>
<name>A0A2T7DD73_9POAL</name>
<organism evidence="9 10">
    <name type="scientific">Panicum hallii var. hallii</name>
    <dbReference type="NCBI Taxonomy" id="1504633"/>
    <lineage>
        <taxon>Eukaryota</taxon>
        <taxon>Viridiplantae</taxon>
        <taxon>Streptophyta</taxon>
        <taxon>Embryophyta</taxon>
        <taxon>Tracheophyta</taxon>
        <taxon>Spermatophyta</taxon>
        <taxon>Magnoliopsida</taxon>
        <taxon>Liliopsida</taxon>
        <taxon>Poales</taxon>
        <taxon>Poaceae</taxon>
        <taxon>PACMAD clade</taxon>
        <taxon>Panicoideae</taxon>
        <taxon>Panicodae</taxon>
        <taxon>Paniceae</taxon>
        <taxon>Panicinae</taxon>
        <taxon>Panicum</taxon>
        <taxon>Panicum sect. Panicum</taxon>
    </lineage>
</organism>
<evidence type="ECO:0000313" key="10">
    <source>
        <dbReference type="Proteomes" id="UP000244336"/>
    </source>
</evidence>
<gene>
    <name evidence="9" type="ORF">GQ55_5G055600</name>
</gene>
<sequence length="218" mass="24216">MAKKGSHTNTNAKGILPGNFFDYADEDEAPAPAPNELSTSGEIANSNHMQVKGVPDGFFDNSKTGNSTQSSEPSSLSKDAKSSGTAQVKASLPEGFFDNKDADLRARGIQPQKVDMNDAYKEFEKEIQEDLQEVDDRLEEEEIDAAAEREEYLTLEQQEYRQRVDMLKKQLVESKAARTAKVNSKPVGMDTESRSDSSSDEEDDNTDFAVDWRAQHLK</sequence>
<keyword evidence="10" id="KW-1185">Reference proteome</keyword>
<keyword evidence="2" id="KW-0217">Developmental protein</keyword>
<evidence type="ECO:0000256" key="2">
    <source>
        <dbReference type="ARBA" id="ARBA00022473"/>
    </source>
</evidence>
<dbReference type="OrthoDB" id="77607at2759"/>
<dbReference type="InterPro" id="IPR040050">
    <property type="entry name" value="ZNF830-like"/>
</dbReference>
<accession>A0A2T7DD73</accession>
<keyword evidence="6" id="KW-0539">Nucleus</keyword>
<dbReference type="Proteomes" id="UP000244336">
    <property type="component" value="Chromosome 5"/>
</dbReference>
<feature type="compositionally biased region" description="Polar residues" evidence="7">
    <location>
        <begin position="61"/>
        <end position="88"/>
    </location>
</feature>
<evidence type="ECO:0000256" key="4">
    <source>
        <dbReference type="ARBA" id="ARBA00022771"/>
    </source>
</evidence>
<dbReference type="Pfam" id="PF23406">
    <property type="entry name" value="ZNF380_CC"/>
    <property type="match status" value="1"/>
</dbReference>
<keyword evidence="5" id="KW-0862">Zinc</keyword>
<feature type="region of interest" description="Disordered" evidence="7">
    <location>
        <begin position="1"/>
        <end position="101"/>
    </location>
</feature>
<dbReference type="PANTHER" id="PTHR13278">
    <property type="entry name" value="ZINC FINGER PROTEIN 830"/>
    <property type="match status" value="1"/>
</dbReference>
<dbReference type="STRING" id="1504633.A0A2T7DD73"/>
<dbReference type="InterPro" id="IPR059039">
    <property type="entry name" value="ZNF380_CC"/>
</dbReference>
<feature type="domain" description="ZNF380 coiled-coil" evidence="8">
    <location>
        <begin position="92"/>
        <end position="170"/>
    </location>
</feature>
<dbReference type="Gramene" id="PUZ53495">
    <property type="protein sequence ID" value="PUZ53495"/>
    <property type="gene ID" value="GQ55_5G055600"/>
</dbReference>
<feature type="compositionally biased region" description="Polar residues" evidence="7">
    <location>
        <begin position="37"/>
        <end position="49"/>
    </location>
</feature>
<evidence type="ECO:0000256" key="1">
    <source>
        <dbReference type="ARBA" id="ARBA00004324"/>
    </source>
</evidence>
<dbReference type="GO" id="GO:0005681">
    <property type="term" value="C:spliceosomal complex"/>
    <property type="evidence" value="ECO:0007669"/>
    <property type="project" value="InterPro"/>
</dbReference>
<dbReference type="EMBL" id="CM009753">
    <property type="protein sequence ID" value="PUZ53495.1"/>
    <property type="molecule type" value="Genomic_DNA"/>
</dbReference>
<dbReference type="GO" id="GO:0044773">
    <property type="term" value="P:mitotic DNA damage checkpoint signaling"/>
    <property type="evidence" value="ECO:0007669"/>
    <property type="project" value="TreeGrafter"/>
</dbReference>
<evidence type="ECO:0000256" key="5">
    <source>
        <dbReference type="ARBA" id="ARBA00022833"/>
    </source>
</evidence>
<protein>
    <recommendedName>
        <fullName evidence="8">ZNF380 coiled-coil domain-containing protein</fullName>
    </recommendedName>
</protein>
<evidence type="ECO:0000259" key="8">
    <source>
        <dbReference type="Pfam" id="PF23406"/>
    </source>
</evidence>
<dbReference type="GO" id="GO:0003676">
    <property type="term" value="F:nucleic acid binding"/>
    <property type="evidence" value="ECO:0007669"/>
    <property type="project" value="InterPro"/>
</dbReference>